<evidence type="ECO:0000256" key="1">
    <source>
        <dbReference type="SAM" id="MobiDB-lite"/>
    </source>
</evidence>
<name>A0A132NJS6_9ACTN</name>
<protein>
    <submittedName>
        <fullName evidence="3">Uncharacterized protein</fullName>
    </submittedName>
</protein>
<dbReference type="PATRIC" id="fig|1469144.8.peg.1570"/>
<comment type="caution">
    <text evidence="3">The sequence shown here is derived from an EMBL/GenBank/DDBJ whole genome shotgun (WGS) entry which is preliminary data.</text>
</comment>
<reference evidence="4" key="2">
    <citation type="submission" date="2015-02" db="EMBL/GenBank/DDBJ databases">
        <title>Physiological reanalysis, assessment of diazotrophy, and genome sequences of multiple isolates of Streptomyces thermoautotrophicus.</title>
        <authorList>
            <person name="MacKellar D.C."/>
            <person name="Lieber L."/>
            <person name="Norman J."/>
            <person name="Bolger A."/>
            <person name="Tobin C."/>
            <person name="Murray J.W."/>
            <person name="Friesen M."/>
            <person name="Prell J."/>
        </authorList>
    </citation>
    <scope>NUCLEOTIDE SEQUENCE [LARGE SCALE GENOMIC DNA]</scope>
    <source>
        <strain evidence="4">UBT1</strain>
    </source>
</reference>
<reference evidence="3 5" key="1">
    <citation type="submission" date="2015-02" db="EMBL/GenBank/DDBJ databases">
        <title>Physiological reanalysis, assessment of diazotrophy, and genome sequences of multiple isolates of Streptomyces thermoautotrophicus.</title>
        <authorList>
            <person name="MacKellar D.C."/>
            <person name="Lieber L."/>
            <person name="Norman J."/>
            <person name="Bolger A."/>
            <person name="Tobin C."/>
            <person name="Murray J.W."/>
            <person name="Prell J."/>
        </authorList>
    </citation>
    <scope>NUCLEOTIDE SEQUENCE [LARGE SCALE GENOMIC DNA]</scope>
    <source>
        <strain evidence="3 5">UBT1</strain>
    </source>
</reference>
<sequence>MTSQGVTPDAKRCGAAFEAIATEDIPDARPWQTWREQVRQFYVDSCVSGKPKPVPGAVAPASPTPSTTASR</sequence>
<proteinExistence type="predicted"/>
<evidence type="ECO:0000313" key="4">
    <source>
        <dbReference type="Proteomes" id="UP000070598"/>
    </source>
</evidence>
<dbReference type="Proteomes" id="UP000070598">
    <property type="component" value="Unassembled WGS sequence"/>
</dbReference>
<feature type="region of interest" description="Disordered" evidence="1">
    <location>
        <begin position="50"/>
        <end position="71"/>
    </location>
</feature>
<dbReference type="EMBL" id="JYIJ01000009">
    <property type="protein sequence ID" value="KWX05863.1"/>
    <property type="molecule type" value="Genomic_DNA"/>
</dbReference>
<evidence type="ECO:0000313" key="2">
    <source>
        <dbReference type="EMBL" id="KWX05863.1"/>
    </source>
</evidence>
<accession>A0A132NJS6</accession>
<organism evidence="3 4">
    <name type="scientific">Carbonactinospora thermoautotrophica</name>
    <dbReference type="NCBI Taxonomy" id="1469144"/>
    <lineage>
        <taxon>Bacteria</taxon>
        <taxon>Bacillati</taxon>
        <taxon>Actinomycetota</taxon>
        <taxon>Actinomycetes</taxon>
        <taxon>Kitasatosporales</taxon>
        <taxon>Carbonactinosporaceae</taxon>
        <taxon>Carbonactinospora</taxon>
    </lineage>
</organism>
<gene>
    <name evidence="2" type="ORF">TH66_00570</name>
    <name evidence="3" type="ORF">TR74_04575</name>
</gene>
<evidence type="ECO:0000313" key="3">
    <source>
        <dbReference type="EMBL" id="KWX10275.1"/>
    </source>
</evidence>
<dbReference type="AlphaFoldDB" id="A0A132NJS6"/>
<dbReference type="RefSeq" id="WP_067067680.1">
    <property type="nucleotide sequence ID" value="NZ_JYIJ01000009.1"/>
</dbReference>
<dbReference type="EMBL" id="JYIK01000552">
    <property type="protein sequence ID" value="KWX10275.1"/>
    <property type="molecule type" value="Genomic_DNA"/>
</dbReference>
<evidence type="ECO:0000313" key="5">
    <source>
        <dbReference type="Proteomes" id="UP000070659"/>
    </source>
</evidence>
<dbReference type="Proteomes" id="UP000070659">
    <property type="component" value="Unassembled WGS sequence"/>
</dbReference>